<accession>A0A553PML7</accession>
<dbReference type="GO" id="GO:0007197">
    <property type="term" value="P:adenylate cyclase-inhibiting G protein-coupled acetylcholine receptor signaling pathway"/>
    <property type="evidence" value="ECO:0007669"/>
    <property type="project" value="TreeGrafter"/>
</dbReference>
<proteinExistence type="inferred from homology"/>
<dbReference type="GO" id="GO:0030425">
    <property type="term" value="C:dendrite"/>
    <property type="evidence" value="ECO:0007669"/>
    <property type="project" value="TreeGrafter"/>
</dbReference>
<dbReference type="InterPro" id="IPR000276">
    <property type="entry name" value="GPCR_Rhodpsn"/>
</dbReference>
<feature type="region of interest" description="Disordered" evidence="11">
    <location>
        <begin position="443"/>
        <end position="481"/>
    </location>
</feature>
<evidence type="ECO:0000259" key="13">
    <source>
        <dbReference type="PROSITE" id="PS50262"/>
    </source>
</evidence>
<comment type="subcellular location">
    <subcellularLocation>
        <location evidence="1">Cell membrane</location>
        <topology evidence="1">Multi-pass membrane protein</topology>
    </subcellularLocation>
</comment>
<reference evidence="14 15" key="1">
    <citation type="journal article" date="2018" name="Nat. Ecol. Evol.">
        <title>Genomic signatures of mitonuclear coevolution across populations of Tigriopus californicus.</title>
        <authorList>
            <person name="Barreto F.S."/>
            <person name="Watson E.T."/>
            <person name="Lima T.G."/>
            <person name="Willett C.S."/>
            <person name="Edmands S."/>
            <person name="Li W."/>
            <person name="Burton R.S."/>
        </authorList>
    </citation>
    <scope>NUCLEOTIDE SEQUENCE [LARGE SCALE GENOMIC DNA]</scope>
    <source>
        <strain evidence="14 15">San Diego</strain>
    </source>
</reference>
<dbReference type="PROSITE" id="PS00237">
    <property type="entry name" value="G_PROTEIN_RECEP_F1_1"/>
    <property type="match status" value="1"/>
</dbReference>
<dbReference type="SMART" id="SM01381">
    <property type="entry name" value="7TM_GPCR_Srsx"/>
    <property type="match status" value="1"/>
</dbReference>
<dbReference type="STRING" id="6832.A0A553PML7"/>
<feature type="transmembrane region" description="Helical" evidence="12">
    <location>
        <begin position="90"/>
        <end position="111"/>
    </location>
</feature>
<dbReference type="PROSITE" id="PS50262">
    <property type="entry name" value="G_PROTEIN_RECEP_F1_2"/>
    <property type="match status" value="1"/>
</dbReference>
<evidence type="ECO:0000313" key="15">
    <source>
        <dbReference type="Proteomes" id="UP000318571"/>
    </source>
</evidence>
<dbReference type="Proteomes" id="UP000318571">
    <property type="component" value="Chromosome 11"/>
</dbReference>
<keyword evidence="4 10" id="KW-0812">Transmembrane</keyword>
<evidence type="ECO:0000256" key="7">
    <source>
        <dbReference type="ARBA" id="ARBA00023136"/>
    </source>
</evidence>
<gene>
    <name evidence="14" type="ORF">TCAL_01728</name>
</gene>
<evidence type="ECO:0000313" key="14">
    <source>
        <dbReference type="EMBL" id="TRY78937.1"/>
    </source>
</evidence>
<keyword evidence="3" id="KW-1003">Cell membrane</keyword>
<feature type="compositionally biased region" description="Basic and acidic residues" evidence="11">
    <location>
        <begin position="327"/>
        <end position="349"/>
    </location>
</feature>
<feature type="transmembrane region" description="Helical" evidence="12">
    <location>
        <begin position="15"/>
        <end position="40"/>
    </location>
</feature>
<keyword evidence="9 10" id="KW-0807">Transducer</keyword>
<evidence type="ECO:0000256" key="12">
    <source>
        <dbReference type="SAM" id="Phobius"/>
    </source>
</evidence>
<keyword evidence="5 12" id="KW-1133">Transmembrane helix</keyword>
<sequence length="568" mass="63932">MASSNASALYNSNQVVLIGASATLLSVATILGNLLVLVSFKMDKRLQTISNYFLCSLAVADIIIGSISMPLFTVNVIQNEWPFGAVPCDIWLSVDYLASNASVLNLLVISFDRYFSVTRPLTYRASRTTRRAALMIIWAWGLSAILWPPWIVAWPYIEGERTVPQNDCYVQFIYSNKFMSILTMMVAFFIPVCVMIGLYLRIWWITVKRQKNLFLLQGGRLRQSIRFSRQKPAVWSARLRHSRFCSSSTCCFGHRSSLEGNLFPNHRGQVQEPIFNIATLENRSKEESSDMLSSFRCSNPKVENVATKVTIQENKVFPPVHRLSGAEVDKTHPSMGLSKDERENEETRPSKTPNDPLRASLPCDLEQRPSSNYVDSDMTEEDDHGSTFTILIRFPAWGYPQSKCPTIQMIGSPAEIKPGTDFDSIWTKLGTSSERLNASRLDLSMGNSCDSNSRSPSRPSSEQHRARPSPLGVVHPSNKRQDKKAAKTLSAILLAFIVTWTPYSVFVIANALLGKAMADHFIPKILWQFAYALCYINSTVNPILYALCNPNFRQTYIRILSGRWCADS</sequence>
<organism evidence="14 15">
    <name type="scientific">Tigriopus californicus</name>
    <name type="common">Marine copepod</name>
    <dbReference type="NCBI Taxonomy" id="6832"/>
    <lineage>
        <taxon>Eukaryota</taxon>
        <taxon>Metazoa</taxon>
        <taxon>Ecdysozoa</taxon>
        <taxon>Arthropoda</taxon>
        <taxon>Crustacea</taxon>
        <taxon>Multicrustacea</taxon>
        <taxon>Hexanauplia</taxon>
        <taxon>Copepoda</taxon>
        <taxon>Harpacticoida</taxon>
        <taxon>Harpacticidae</taxon>
        <taxon>Tigriopus</taxon>
    </lineage>
</organism>
<dbReference type="OMA" id="PVYFLTS"/>
<dbReference type="PANTHER" id="PTHR24247">
    <property type="entry name" value="5-HYDROXYTRYPTAMINE RECEPTOR"/>
    <property type="match status" value="1"/>
</dbReference>
<dbReference type="PANTHER" id="PTHR24247:SF265">
    <property type="entry name" value="MUSCARINIC ACETYLCHOLINE RECEPTOR DM1"/>
    <property type="match status" value="1"/>
</dbReference>
<dbReference type="Pfam" id="PF00001">
    <property type="entry name" value="7tm_1"/>
    <property type="match status" value="1"/>
</dbReference>
<dbReference type="Gene3D" id="1.20.1070.10">
    <property type="entry name" value="Rhodopsin 7-helix transmembrane proteins"/>
    <property type="match status" value="2"/>
</dbReference>
<dbReference type="PRINTS" id="PR00243">
    <property type="entry name" value="MUSCARINICR"/>
</dbReference>
<feature type="transmembrane region" description="Helical" evidence="12">
    <location>
        <begin position="52"/>
        <end position="78"/>
    </location>
</feature>
<evidence type="ECO:0000256" key="2">
    <source>
        <dbReference type="ARBA" id="ARBA00010663"/>
    </source>
</evidence>
<feature type="domain" description="G-protein coupled receptors family 1 profile" evidence="13">
    <location>
        <begin position="32"/>
        <end position="545"/>
    </location>
</feature>
<feature type="region of interest" description="Disordered" evidence="11">
    <location>
        <begin position="320"/>
        <end position="382"/>
    </location>
</feature>
<dbReference type="PRINTS" id="PR00237">
    <property type="entry name" value="GPCRRHODOPSN"/>
</dbReference>
<dbReference type="EMBL" id="VCGU01000003">
    <property type="protein sequence ID" value="TRY78937.1"/>
    <property type="molecule type" value="Genomic_DNA"/>
</dbReference>
<dbReference type="GO" id="GO:0004993">
    <property type="term" value="F:G protein-coupled serotonin receptor activity"/>
    <property type="evidence" value="ECO:0007669"/>
    <property type="project" value="TreeGrafter"/>
</dbReference>
<feature type="transmembrane region" description="Helical" evidence="12">
    <location>
        <begin position="132"/>
        <end position="157"/>
    </location>
</feature>
<evidence type="ECO:0000256" key="10">
    <source>
        <dbReference type="RuleBase" id="RU000688"/>
    </source>
</evidence>
<evidence type="ECO:0000256" key="6">
    <source>
        <dbReference type="ARBA" id="ARBA00023040"/>
    </source>
</evidence>
<feature type="transmembrane region" description="Helical" evidence="12">
    <location>
        <begin position="177"/>
        <end position="200"/>
    </location>
</feature>
<dbReference type="OrthoDB" id="10071887at2759"/>
<evidence type="ECO:0000256" key="1">
    <source>
        <dbReference type="ARBA" id="ARBA00004651"/>
    </source>
</evidence>
<evidence type="ECO:0000256" key="8">
    <source>
        <dbReference type="ARBA" id="ARBA00023170"/>
    </source>
</evidence>
<evidence type="ECO:0000256" key="5">
    <source>
        <dbReference type="ARBA" id="ARBA00022989"/>
    </source>
</evidence>
<protein>
    <recommendedName>
        <fullName evidence="13">G-protein coupled receptors family 1 profile domain-containing protein</fullName>
    </recommendedName>
</protein>
<dbReference type="AlphaFoldDB" id="A0A553PML7"/>
<comment type="similarity">
    <text evidence="2 10">Belongs to the G-protein coupled receptor 1 family.</text>
</comment>
<keyword evidence="8 10" id="KW-0675">Receptor</keyword>
<dbReference type="SUPFAM" id="SSF81321">
    <property type="entry name" value="Family A G protein-coupled receptor-like"/>
    <property type="match status" value="1"/>
</dbReference>
<dbReference type="GO" id="GO:0005886">
    <property type="term" value="C:plasma membrane"/>
    <property type="evidence" value="ECO:0007669"/>
    <property type="project" value="UniProtKB-SubCell"/>
</dbReference>
<evidence type="ECO:0000256" key="9">
    <source>
        <dbReference type="ARBA" id="ARBA00023224"/>
    </source>
</evidence>
<dbReference type="GO" id="GO:0007187">
    <property type="term" value="P:G protein-coupled receptor signaling pathway, coupled to cyclic nucleotide second messenger"/>
    <property type="evidence" value="ECO:0007669"/>
    <property type="project" value="TreeGrafter"/>
</dbReference>
<feature type="transmembrane region" description="Helical" evidence="12">
    <location>
        <begin position="489"/>
        <end position="513"/>
    </location>
</feature>
<comment type="caution">
    <text evidence="14">The sequence shown here is derived from an EMBL/GenBank/DDBJ whole genome shotgun (WGS) entry which is preliminary data.</text>
</comment>
<evidence type="ECO:0000256" key="4">
    <source>
        <dbReference type="ARBA" id="ARBA00022692"/>
    </source>
</evidence>
<dbReference type="GO" id="GO:0016907">
    <property type="term" value="F:G protein-coupled acetylcholine receptor activity"/>
    <property type="evidence" value="ECO:0007669"/>
    <property type="project" value="InterPro"/>
</dbReference>
<evidence type="ECO:0000256" key="11">
    <source>
        <dbReference type="SAM" id="MobiDB-lite"/>
    </source>
</evidence>
<evidence type="ECO:0000256" key="3">
    <source>
        <dbReference type="ARBA" id="ARBA00022475"/>
    </source>
</evidence>
<keyword evidence="15" id="KW-1185">Reference proteome</keyword>
<name>A0A553PML7_TIGCA</name>
<feature type="transmembrane region" description="Helical" evidence="12">
    <location>
        <begin position="525"/>
        <end position="548"/>
    </location>
</feature>
<dbReference type="InterPro" id="IPR017452">
    <property type="entry name" value="GPCR_Rhodpsn_7TM"/>
</dbReference>
<dbReference type="InterPro" id="IPR000995">
    <property type="entry name" value="Musac_Ach_rcpt"/>
</dbReference>
<keyword evidence="6 10" id="KW-0297">G-protein coupled receptor</keyword>
<keyword evidence="7 12" id="KW-0472">Membrane</keyword>
<feature type="compositionally biased region" description="Low complexity" evidence="11">
    <location>
        <begin position="447"/>
        <end position="460"/>
    </location>
</feature>
<dbReference type="GO" id="GO:0045202">
    <property type="term" value="C:synapse"/>
    <property type="evidence" value="ECO:0007669"/>
    <property type="project" value="TreeGrafter"/>
</dbReference>